<feature type="region of interest" description="Disordered" evidence="4">
    <location>
        <begin position="80"/>
        <end position="99"/>
    </location>
</feature>
<evidence type="ECO:0000259" key="5">
    <source>
        <dbReference type="Pfam" id="PF06978"/>
    </source>
</evidence>
<feature type="domain" description="POPLD" evidence="6">
    <location>
        <begin position="476"/>
        <end position="564"/>
    </location>
</feature>
<dbReference type="Pfam" id="PF08170">
    <property type="entry name" value="POPLD"/>
    <property type="match status" value="1"/>
</dbReference>
<gene>
    <name evidence="8" type="ORF">DCHRY22_LOCUS2839</name>
</gene>
<evidence type="ECO:0000313" key="8">
    <source>
        <dbReference type="EMBL" id="CAG9561306.1"/>
    </source>
</evidence>
<evidence type="ECO:0000313" key="9">
    <source>
        <dbReference type="Proteomes" id="UP000789524"/>
    </source>
</evidence>
<feature type="domain" description="Pop1 N-terminal" evidence="5">
    <location>
        <begin position="25"/>
        <end position="98"/>
    </location>
</feature>
<keyword evidence="2" id="KW-0819">tRNA processing</keyword>
<dbReference type="GO" id="GO:0001682">
    <property type="term" value="P:tRNA 5'-leader removal"/>
    <property type="evidence" value="ECO:0007669"/>
    <property type="project" value="InterPro"/>
</dbReference>
<comment type="caution">
    <text evidence="8">The sequence shown here is derived from an EMBL/GenBank/DDBJ whole genome shotgun (WGS) entry which is preliminary data.</text>
</comment>
<sequence length="786" mass="90986">MEPTEFDAALGGTEHLPHTANSLKFAAARSIEIATMTESILRPSKTKLIFQCLPVHMRRRVMSHNCKRLPRRLRLGHLEQLKKSGSPPKQKRPSRKFRRRPTNLLNEYNRRQKNKVWLETHIWHAKRFHMVERWGHRLAYRPCDKAFRACYRASSAHCLLQDISYYTPIQIKGQIDSIKDIFSNITSNNCGLGICAKAFLRGNRRGTINLYMKDCYPFGFVGKVEFLWVCMNDSNLELWLFVHPSQVNQVELLLNDITKAGMSMITSSTETEIIATKKRKISTKYSEVQINIKPKLFNRFRLTGPKSHAVLVKSLKCVKDVEKVETNKWIEHSIQKNTNLFLKEKYDYWENVSLVNSPAQMPPGAIIGLVVKDPRLSRPSKRTKAEIKTTKQCNIELLLNNPPYTPRSPLWDETVCDIIKKNKVTNSEYIEHITQTQLVPGEVNEDDPFLQNLPIVLLQRPGSQDSCYKKVGYGSGWDIILPAEYGLPFWLTFIMFGARSGGLRETESVALEMGEIYMPPDSEAGVLEEMRLESELKEKYFKRPPSKRVNYIKLAVPSPFKCPWSVLLKDWSNNKQEKFYVLRDKVVLEELQVCIDRKKKIPHFDNCDACLIPVYIKVEGKGNLTSHAMICLPLPQDVCSKNTVMEPHHTDENLKLRRQKRQEHKKLLKQKRRRQIKLKTKQKLLNQVTKQKVKQNKHELSDYVKNMRELWLPSSIETVRHVPIRQVMGYISKAAFSFSEAKCCGIGYVAFNALNQLLEQKINQVLIRNTTSRKYTLANINIIKSP</sequence>
<reference evidence="8" key="1">
    <citation type="submission" date="2021-09" db="EMBL/GenBank/DDBJ databases">
        <authorList>
            <person name="Martin H S."/>
        </authorList>
    </citation>
    <scope>NUCLEOTIDE SEQUENCE</scope>
</reference>
<evidence type="ECO:0000256" key="4">
    <source>
        <dbReference type="SAM" id="MobiDB-lite"/>
    </source>
</evidence>
<evidence type="ECO:0000256" key="2">
    <source>
        <dbReference type="ARBA" id="ARBA00022694"/>
    </source>
</evidence>
<proteinExistence type="predicted"/>
<evidence type="ECO:0000256" key="3">
    <source>
        <dbReference type="ARBA" id="ARBA00023242"/>
    </source>
</evidence>
<dbReference type="Pfam" id="PF22770">
    <property type="entry name" value="POP1_C"/>
    <property type="match status" value="1"/>
</dbReference>
<keyword evidence="3" id="KW-0539">Nucleus</keyword>
<dbReference type="InterPro" id="IPR055079">
    <property type="entry name" value="POP1_C"/>
</dbReference>
<dbReference type="InterPro" id="IPR039182">
    <property type="entry name" value="Pop1"/>
</dbReference>
<feature type="domain" description="Pop1 N-terminal" evidence="5">
    <location>
        <begin position="107"/>
        <end position="173"/>
    </location>
</feature>
<organism evidence="8 9">
    <name type="scientific">Danaus chrysippus</name>
    <name type="common">African queen</name>
    <dbReference type="NCBI Taxonomy" id="151541"/>
    <lineage>
        <taxon>Eukaryota</taxon>
        <taxon>Metazoa</taxon>
        <taxon>Ecdysozoa</taxon>
        <taxon>Arthropoda</taxon>
        <taxon>Hexapoda</taxon>
        <taxon>Insecta</taxon>
        <taxon>Pterygota</taxon>
        <taxon>Neoptera</taxon>
        <taxon>Endopterygota</taxon>
        <taxon>Lepidoptera</taxon>
        <taxon>Glossata</taxon>
        <taxon>Ditrysia</taxon>
        <taxon>Papilionoidea</taxon>
        <taxon>Nymphalidae</taxon>
        <taxon>Danainae</taxon>
        <taxon>Danaini</taxon>
        <taxon>Danaina</taxon>
        <taxon>Danaus</taxon>
        <taxon>Anosia</taxon>
    </lineage>
</organism>
<dbReference type="InterPro" id="IPR009723">
    <property type="entry name" value="Pop1_N"/>
</dbReference>
<protein>
    <submittedName>
        <fullName evidence="8">(African queen) hypothetical protein</fullName>
    </submittedName>
</protein>
<dbReference type="Proteomes" id="UP000789524">
    <property type="component" value="Unassembled WGS sequence"/>
</dbReference>
<dbReference type="PANTHER" id="PTHR22731">
    <property type="entry name" value="RIBONUCLEASES P/MRP PROTEIN SUBUNIT POP1"/>
    <property type="match status" value="1"/>
</dbReference>
<dbReference type="InterPro" id="IPR012590">
    <property type="entry name" value="POPLD_dom"/>
</dbReference>
<keyword evidence="9" id="KW-1185">Reference proteome</keyword>
<dbReference type="GO" id="GO:0005655">
    <property type="term" value="C:nucleolar ribonuclease P complex"/>
    <property type="evidence" value="ECO:0007669"/>
    <property type="project" value="InterPro"/>
</dbReference>
<dbReference type="OrthoDB" id="442863at2759"/>
<dbReference type="Pfam" id="PF06978">
    <property type="entry name" value="POP1_N"/>
    <property type="match status" value="2"/>
</dbReference>
<evidence type="ECO:0000259" key="6">
    <source>
        <dbReference type="Pfam" id="PF08170"/>
    </source>
</evidence>
<name>A0A8J2VR43_9NEOP</name>
<dbReference type="GO" id="GO:0000172">
    <property type="term" value="C:ribonuclease MRP complex"/>
    <property type="evidence" value="ECO:0007669"/>
    <property type="project" value="InterPro"/>
</dbReference>
<evidence type="ECO:0000259" key="7">
    <source>
        <dbReference type="Pfam" id="PF22770"/>
    </source>
</evidence>
<evidence type="ECO:0000256" key="1">
    <source>
        <dbReference type="ARBA" id="ARBA00004123"/>
    </source>
</evidence>
<accession>A0A8J2VR43</accession>
<dbReference type="AlphaFoldDB" id="A0A8J2VR43"/>
<dbReference type="PANTHER" id="PTHR22731:SF3">
    <property type="entry name" value="RIBONUCLEASES P_MRP PROTEIN SUBUNIT POP1"/>
    <property type="match status" value="1"/>
</dbReference>
<feature type="compositionally biased region" description="Basic residues" evidence="4">
    <location>
        <begin position="89"/>
        <end position="99"/>
    </location>
</feature>
<feature type="domain" description="POP1 C-terminal" evidence="7">
    <location>
        <begin position="610"/>
        <end position="783"/>
    </location>
</feature>
<dbReference type="EMBL" id="CAKASE010000046">
    <property type="protein sequence ID" value="CAG9561306.1"/>
    <property type="molecule type" value="Genomic_DNA"/>
</dbReference>
<comment type="subcellular location">
    <subcellularLocation>
        <location evidence="1">Nucleus</location>
    </subcellularLocation>
</comment>